<dbReference type="KEGG" id="sbd:ATN00_15265"/>
<protein>
    <submittedName>
        <fullName evidence="1">Uncharacterized protein</fullName>
    </submittedName>
</protein>
<evidence type="ECO:0000313" key="2">
    <source>
        <dbReference type="Proteomes" id="UP000056968"/>
    </source>
</evidence>
<dbReference type="Proteomes" id="UP000056968">
    <property type="component" value="Chromosome"/>
</dbReference>
<dbReference type="AlphaFoldDB" id="A0A0S3F175"/>
<name>A0A0S3F175_9SPHN</name>
<keyword evidence="2" id="KW-1185">Reference proteome</keyword>
<organism evidence="1 2">
    <name type="scientific">Sphingobium baderi</name>
    <dbReference type="NCBI Taxonomy" id="1332080"/>
    <lineage>
        <taxon>Bacteria</taxon>
        <taxon>Pseudomonadati</taxon>
        <taxon>Pseudomonadota</taxon>
        <taxon>Alphaproteobacteria</taxon>
        <taxon>Sphingomonadales</taxon>
        <taxon>Sphingomonadaceae</taxon>
        <taxon>Sphingobium</taxon>
    </lineage>
</organism>
<evidence type="ECO:0000313" key="1">
    <source>
        <dbReference type="EMBL" id="ALR21445.1"/>
    </source>
</evidence>
<proteinExistence type="predicted"/>
<gene>
    <name evidence="1" type="ORF">ATN00_15265</name>
</gene>
<sequence length="61" mass="7227">MLVMNLPIVYQPHAVSDDGAMSFMLFMADAWAKMQPKKLTLADMDEYWNFCRDDEVRRARR</sequence>
<reference evidence="1 2" key="1">
    <citation type="submission" date="2015-11" db="EMBL/GenBank/DDBJ databases">
        <title>A Two-component Flavoprotein Monooxygenase System MeaXY Responsible for para-Hydroxylation of 2-Methyl-6-ethylaniline and 2,6-Diethylaniline in Sphingobium baderi DE-13.</title>
        <authorList>
            <person name="Cheng M."/>
            <person name="Meng Q."/>
            <person name="Yang Y."/>
            <person name="Chu C."/>
            <person name="Yan X."/>
            <person name="He J."/>
            <person name="Li S."/>
        </authorList>
    </citation>
    <scope>NUCLEOTIDE SEQUENCE [LARGE SCALE GENOMIC DNA]</scope>
    <source>
        <strain evidence="1 2">DE-13</strain>
    </source>
</reference>
<accession>A0A0S3F175</accession>
<dbReference type="EMBL" id="CP013264">
    <property type="protein sequence ID" value="ALR21445.1"/>
    <property type="molecule type" value="Genomic_DNA"/>
</dbReference>